<keyword evidence="5 9" id="KW-0812">Transmembrane</keyword>
<dbReference type="Pfam" id="PF07690">
    <property type="entry name" value="MFS_1"/>
    <property type="match status" value="1"/>
</dbReference>
<dbReference type="Proteomes" id="UP001629745">
    <property type="component" value="Unassembled WGS sequence"/>
</dbReference>
<evidence type="ECO:0000256" key="4">
    <source>
        <dbReference type="ARBA" id="ARBA00022475"/>
    </source>
</evidence>
<comment type="similarity">
    <text evidence="2">Belongs to the major facilitator superfamily.</text>
</comment>
<feature type="domain" description="Major facilitator superfamily (MFS) profile" evidence="10">
    <location>
        <begin position="26"/>
        <end position="409"/>
    </location>
</feature>
<evidence type="ECO:0000256" key="7">
    <source>
        <dbReference type="ARBA" id="ARBA00023136"/>
    </source>
</evidence>
<feature type="transmembrane region" description="Helical" evidence="9">
    <location>
        <begin position="96"/>
        <end position="113"/>
    </location>
</feature>
<evidence type="ECO:0000256" key="3">
    <source>
        <dbReference type="ARBA" id="ARBA00022448"/>
    </source>
</evidence>
<name>A0ABW9FGI8_9NOCA</name>
<keyword evidence="7 9" id="KW-0472">Membrane</keyword>
<dbReference type="PROSITE" id="PS50850">
    <property type="entry name" value="MFS"/>
    <property type="match status" value="1"/>
</dbReference>
<evidence type="ECO:0000313" key="11">
    <source>
        <dbReference type="EMBL" id="MFM1724263.1"/>
    </source>
</evidence>
<feature type="compositionally biased region" description="Basic and acidic residues" evidence="8">
    <location>
        <begin position="422"/>
        <end position="469"/>
    </location>
</feature>
<keyword evidence="6 9" id="KW-1133">Transmembrane helix</keyword>
<evidence type="ECO:0000259" key="10">
    <source>
        <dbReference type="PROSITE" id="PS50850"/>
    </source>
</evidence>
<feature type="transmembrane region" description="Helical" evidence="9">
    <location>
        <begin position="325"/>
        <end position="348"/>
    </location>
</feature>
<feature type="transmembrane region" description="Helical" evidence="9">
    <location>
        <begin position="184"/>
        <end position="201"/>
    </location>
</feature>
<keyword evidence="12" id="KW-1185">Reference proteome</keyword>
<feature type="region of interest" description="Disordered" evidence="8">
    <location>
        <begin position="409"/>
        <end position="478"/>
    </location>
</feature>
<evidence type="ECO:0000313" key="12">
    <source>
        <dbReference type="Proteomes" id="UP001629745"/>
    </source>
</evidence>
<dbReference type="PANTHER" id="PTHR43271">
    <property type="entry name" value="BLL2771 PROTEIN"/>
    <property type="match status" value="1"/>
</dbReference>
<feature type="transmembrane region" description="Helical" evidence="9">
    <location>
        <begin position="29"/>
        <end position="52"/>
    </location>
</feature>
<feature type="transmembrane region" description="Helical" evidence="9">
    <location>
        <begin position="268"/>
        <end position="291"/>
    </location>
</feature>
<dbReference type="Gene3D" id="1.20.1250.20">
    <property type="entry name" value="MFS general substrate transporter like domains"/>
    <property type="match status" value="1"/>
</dbReference>
<evidence type="ECO:0000256" key="6">
    <source>
        <dbReference type="ARBA" id="ARBA00022989"/>
    </source>
</evidence>
<dbReference type="PANTHER" id="PTHR43271:SF1">
    <property type="entry name" value="INNER MEMBRANE TRANSPORT PROTEIN YNFM"/>
    <property type="match status" value="1"/>
</dbReference>
<dbReference type="EMBL" id="JBDLNV010000004">
    <property type="protein sequence ID" value="MFM1724263.1"/>
    <property type="molecule type" value="Genomic_DNA"/>
</dbReference>
<comment type="caution">
    <text evidence="11">The sequence shown here is derived from an EMBL/GenBank/DDBJ whole genome shotgun (WGS) entry which is preliminary data.</text>
</comment>
<organism evidence="11 12">
    <name type="scientific">Rhodococcus parequi</name>
    <dbReference type="NCBI Taxonomy" id="3137122"/>
    <lineage>
        <taxon>Bacteria</taxon>
        <taxon>Bacillati</taxon>
        <taxon>Actinomycetota</taxon>
        <taxon>Actinomycetes</taxon>
        <taxon>Mycobacteriales</taxon>
        <taxon>Nocardiaceae</taxon>
        <taxon>Rhodococcus</taxon>
    </lineage>
</organism>
<feature type="transmembrane region" description="Helical" evidence="9">
    <location>
        <begin position="64"/>
        <end position="84"/>
    </location>
</feature>
<evidence type="ECO:0000256" key="5">
    <source>
        <dbReference type="ARBA" id="ARBA00022692"/>
    </source>
</evidence>
<feature type="transmembrane region" description="Helical" evidence="9">
    <location>
        <begin position="298"/>
        <end position="319"/>
    </location>
</feature>
<comment type="subcellular location">
    <subcellularLocation>
        <location evidence="1">Cell membrane</location>
        <topology evidence="1">Multi-pass membrane protein</topology>
    </subcellularLocation>
</comment>
<gene>
    <name evidence="11" type="ORF">ABEU20_002846</name>
</gene>
<dbReference type="SUPFAM" id="SSF103473">
    <property type="entry name" value="MFS general substrate transporter"/>
    <property type="match status" value="1"/>
</dbReference>
<feature type="region of interest" description="Disordered" evidence="8">
    <location>
        <begin position="1"/>
        <end position="20"/>
    </location>
</feature>
<proteinExistence type="inferred from homology"/>
<sequence>MENTRGSETPPQWTRLDARPTRGTPEYRAVTVALFAAGLTTFVSMYSAQALLPALTDEFAVPPAVAALAVSVTTGMVALAIIPASALSERFGRTRVMVTSAAVSSVLGVLLPFSPTVEVLLIGRALQGVALAGIPAVAMAYLAEEIHTRDLGAAMGRYVAGTTIGGLIGRLVPSGVLDVASWRWAMEAASLLALALAVVMTRRLPPSRHFRPQPVSPRIVVSNLAGHLRNPALVLLFALGFLLMGGFVSVYNFLGFRLLDAPFSLPEALVGLVFLLYLSGTYTSAAAGAAADRFGPAVVLLAAVLAMTVGLAITLWAVLPLVLVGMLLFTGGFFAAHSVASGWVGLLATEHRAEASSMYLFAYYLGSSVAGAAAGIAYAHGGWTATVGFVGVLLAIALIGASAMFRQSRRRVPSPTTGPGPGERRDRAGDQEKPGADSGDGARRDVGCQPHTERHDRDRRHRDAERDEPQVVEQAGQR</sequence>
<keyword evidence="4" id="KW-1003">Cell membrane</keyword>
<protein>
    <submittedName>
        <fullName evidence="11">MFS transporter</fullName>
    </submittedName>
</protein>
<feature type="transmembrane region" description="Helical" evidence="9">
    <location>
        <begin position="385"/>
        <end position="405"/>
    </location>
</feature>
<feature type="transmembrane region" description="Helical" evidence="9">
    <location>
        <begin position="360"/>
        <end position="379"/>
    </location>
</feature>
<accession>A0ABW9FGI8</accession>
<feature type="transmembrane region" description="Helical" evidence="9">
    <location>
        <begin position="232"/>
        <end position="256"/>
    </location>
</feature>
<dbReference type="InterPro" id="IPR036259">
    <property type="entry name" value="MFS_trans_sf"/>
</dbReference>
<reference evidence="11 12" key="1">
    <citation type="submission" date="2023-11" db="EMBL/GenBank/DDBJ databases">
        <authorList>
            <person name="Val-Calvo J."/>
            <person name="Scortti M."/>
            <person name="Vazquez-Boland J."/>
        </authorList>
    </citation>
    <scope>NUCLEOTIDE SEQUENCE [LARGE SCALE GENOMIC DNA]</scope>
    <source>
        <strain evidence="11 12">PAM 2766</strain>
    </source>
</reference>
<evidence type="ECO:0000256" key="8">
    <source>
        <dbReference type="SAM" id="MobiDB-lite"/>
    </source>
</evidence>
<evidence type="ECO:0000256" key="2">
    <source>
        <dbReference type="ARBA" id="ARBA00008335"/>
    </source>
</evidence>
<dbReference type="InterPro" id="IPR011701">
    <property type="entry name" value="MFS"/>
</dbReference>
<dbReference type="InterPro" id="IPR020846">
    <property type="entry name" value="MFS_dom"/>
</dbReference>
<feature type="compositionally biased region" description="Polar residues" evidence="8">
    <location>
        <begin position="1"/>
        <end position="12"/>
    </location>
</feature>
<keyword evidence="3" id="KW-0813">Transport</keyword>
<evidence type="ECO:0000256" key="1">
    <source>
        <dbReference type="ARBA" id="ARBA00004651"/>
    </source>
</evidence>
<dbReference type="CDD" id="cd17324">
    <property type="entry name" value="MFS_NepI_like"/>
    <property type="match status" value="1"/>
</dbReference>
<evidence type="ECO:0000256" key="9">
    <source>
        <dbReference type="SAM" id="Phobius"/>
    </source>
</evidence>